<keyword evidence="1" id="KW-0732">Signal</keyword>
<accession>A0A518ELC9</accession>
<proteinExistence type="predicted"/>
<evidence type="ECO:0000313" key="2">
    <source>
        <dbReference type="EMBL" id="QDV04905.1"/>
    </source>
</evidence>
<dbReference type="Proteomes" id="UP000320390">
    <property type="component" value="Chromosome"/>
</dbReference>
<dbReference type="AlphaFoldDB" id="A0A518ELC9"/>
<evidence type="ECO:0000313" key="3">
    <source>
        <dbReference type="Proteomes" id="UP000320390"/>
    </source>
</evidence>
<dbReference type="EMBL" id="CP036434">
    <property type="protein sequence ID" value="QDV04905.1"/>
    <property type="molecule type" value="Genomic_DNA"/>
</dbReference>
<dbReference type="RefSeq" id="WP_145194339.1">
    <property type="nucleotide sequence ID" value="NZ_CP036434.1"/>
</dbReference>
<reference evidence="2 3" key="1">
    <citation type="submission" date="2019-02" db="EMBL/GenBank/DDBJ databases">
        <title>Deep-cultivation of Planctomycetes and their phenomic and genomic characterization uncovers novel biology.</title>
        <authorList>
            <person name="Wiegand S."/>
            <person name="Jogler M."/>
            <person name="Boedeker C."/>
            <person name="Pinto D."/>
            <person name="Vollmers J."/>
            <person name="Rivas-Marin E."/>
            <person name="Kohn T."/>
            <person name="Peeters S.H."/>
            <person name="Heuer A."/>
            <person name="Rast P."/>
            <person name="Oberbeckmann S."/>
            <person name="Bunk B."/>
            <person name="Jeske O."/>
            <person name="Meyerdierks A."/>
            <person name="Storesund J.E."/>
            <person name="Kallscheuer N."/>
            <person name="Luecker S."/>
            <person name="Lage O.M."/>
            <person name="Pohl T."/>
            <person name="Merkel B.J."/>
            <person name="Hornburger P."/>
            <person name="Mueller R.-W."/>
            <person name="Bruemmer F."/>
            <person name="Labrenz M."/>
            <person name="Spormann A.M."/>
            <person name="Op den Camp H."/>
            <person name="Overmann J."/>
            <person name="Amann R."/>
            <person name="Jetten M.S.M."/>
            <person name="Mascher T."/>
            <person name="Medema M.H."/>
            <person name="Devos D.P."/>
            <person name="Kaster A.-K."/>
            <person name="Ovreas L."/>
            <person name="Rohde M."/>
            <person name="Galperin M.Y."/>
            <person name="Jogler C."/>
        </authorList>
    </citation>
    <scope>NUCLEOTIDE SEQUENCE [LARGE SCALE GENOMIC DNA]</scope>
    <source>
        <strain evidence="2 3">Poly30</strain>
    </source>
</reference>
<organism evidence="2 3">
    <name type="scientific">Saltatorellus ferox</name>
    <dbReference type="NCBI Taxonomy" id="2528018"/>
    <lineage>
        <taxon>Bacteria</taxon>
        <taxon>Pseudomonadati</taxon>
        <taxon>Planctomycetota</taxon>
        <taxon>Planctomycetia</taxon>
        <taxon>Planctomycetia incertae sedis</taxon>
        <taxon>Saltatorellus</taxon>
    </lineage>
</organism>
<sequence precursor="true">MKQLLPVAVATLCLLVSASCGGSDSLTGEMTATTSQFVETLKGIDSKEAAEAAAPKLKEIAAQMKAIQTKVEALPKEEQEALTKKAEGNKEMNEITTGMMNEMRRLMKDPEIAAVLGPVMDAMDN</sequence>
<feature type="chain" id="PRO_5022113925" description="DUF4168 domain-containing protein" evidence="1">
    <location>
        <begin position="19"/>
        <end position="125"/>
    </location>
</feature>
<name>A0A518ELC9_9BACT</name>
<dbReference type="PROSITE" id="PS51257">
    <property type="entry name" value="PROKAR_LIPOPROTEIN"/>
    <property type="match status" value="1"/>
</dbReference>
<keyword evidence="3" id="KW-1185">Reference proteome</keyword>
<gene>
    <name evidence="2" type="ORF">Poly30_03990</name>
</gene>
<evidence type="ECO:0008006" key="4">
    <source>
        <dbReference type="Google" id="ProtNLM"/>
    </source>
</evidence>
<evidence type="ECO:0000256" key="1">
    <source>
        <dbReference type="SAM" id="SignalP"/>
    </source>
</evidence>
<protein>
    <recommendedName>
        <fullName evidence="4">DUF4168 domain-containing protein</fullName>
    </recommendedName>
</protein>
<feature type="signal peptide" evidence="1">
    <location>
        <begin position="1"/>
        <end position="18"/>
    </location>
</feature>